<feature type="transmembrane region" description="Helical" evidence="1">
    <location>
        <begin position="99"/>
        <end position="117"/>
    </location>
</feature>
<evidence type="ECO:0000313" key="2">
    <source>
        <dbReference type="EMBL" id="CAE7073452.1"/>
    </source>
</evidence>
<comment type="caution">
    <text evidence="2">The sequence shown here is derived from an EMBL/GenBank/DDBJ whole genome shotgun (WGS) entry which is preliminary data.</text>
</comment>
<dbReference type="AlphaFoldDB" id="A0A8H3DTS6"/>
<keyword evidence="1" id="KW-1133">Transmembrane helix</keyword>
<feature type="transmembrane region" description="Helical" evidence="1">
    <location>
        <begin position="38"/>
        <end position="59"/>
    </location>
</feature>
<organism evidence="2 3">
    <name type="scientific">Rhizoctonia solani</name>
    <dbReference type="NCBI Taxonomy" id="456999"/>
    <lineage>
        <taxon>Eukaryota</taxon>
        <taxon>Fungi</taxon>
        <taxon>Dikarya</taxon>
        <taxon>Basidiomycota</taxon>
        <taxon>Agaricomycotina</taxon>
        <taxon>Agaricomycetes</taxon>
        <taxon>Cantharellales</taxon>
        <taxon>Ceratobasidiaceae</taxon>
        <taxon>Rhizoctonia</taxon>
    </lineage>
</organism>
<evidence type="ECO:0000256" key="1">
    <source>
        <dbReference type="SAM" id="Phobius"/>
    </source>
</evidence>
<evidence type="ECO:0000313" key="3">
    <source>
        <dbReference type="Proteomes" id="UP000663827"/>
    </source>
</evidence>
<dbReference type="Proteomes" id="UP000663827">
    <property type="component" value="Unassembled WGS sequence"/>
</dbReference>
<dbReference type="EMBL" id="CAJNJQ010000364">
    <property type="protein sequence ID" value="CAE7073452.1"/>
    <property type="molecule type" value="Genomic_DNA"/>
</dbReference>
<sequence>MGNTKTSAPVVKVPDDTLPPMANLPNELYPTLMKILDFLGNLVFTLLAYWFPEVVLVLYSDSNKPQRRRGVQQALVLAPPLLAPIALAHVRAPNRLQRLLLFLISACCSSMAVVWLTNMLGAANVPPAVNLPLDLPRVLDIVNESTGHLSRNVAAAGSGVCYLKVGIDLVDLVCRTGYGVENPLP</sequence>
<keyword evidence="1" id="KW-0472">Membrane</keyword>
<keyword evidence="1" id="KW-0812">Transmembrane</keyword>
<accession>A0A8H3DTS6</accession>
<reference evidence="2" key="1">
    <citation type="submission" date="2021-01" db="EMBL/GenBank/DDBJ databases">
        <authorList>
            <person name="Kaushik A."/>
        </authorList>
    </citation>
    <scope>NUCLEOTIDE SEQUENCE</scope>
    <source>
        <strain evidence="2">AG5</strain>
    </source>
</reference>
<proteinExistence type="predicted"/>
<protein>
    <submittedName>
        <fullName evidence="2">Uncharacterized protein</fullName>
    </submittedName>
</protein>
<name>A0A8H3DTS6_9AGAM</name>
<gene>
    <name evidence="2" type="ORF">RDB_LOCUS17226</name>
</gene>